<dbReference type="AlphaFoldDB" id="A0A0X3BIG3"/>
<dbReference type="GeneID" id="27136221"/>
<gene>
    <name evidence="1" type="ORF">MMAB1_0078</name>
</gene>
<dbReference type="RefSeq" id="WP_062260988.1">
    <property type="nucleotide sequence ID" value="NZ_LT158599.1"/>
</dbReference>
<sequence length="263" mass="28632">MHSKTWVWVGLCAVLVLAAANLAILAAFPPEQGHVQEPLKRANWILPFGPGFEYPGSYESPVIVYDGANETWHLRNVTAYNRAINLGERYSLDPTRPEDIRYTPDIAIEGDKISLDFFIRNLAGEDCARADLAVATEITSLNATTGFPTGDILPGIATTLPIDNLAAGEWREVRVTADLPRPGQEVLYMTVDLTAPYAFTTPNGTPIAFDLRMTSIADSDPTPSDDAPDLDYARVRLPRASATFIVTEIDAPEPVPPPIARTG</sequence>
<protein>
    <submittedName>
        <fullName evidence="1">Uncharacterized protein</fullName>
    </submittedName>
</protein>
<evidence type="ECO:0000313" key="2">
    <source>
        <dbReference type="Proteomes" id="UP000069850"/>
    </source>
</evidence>
<evidence type="ECO:0000313" key="1">
    <source>
        <dbReference type="EMBL" id="CVK31295.1"/>
    </source>
</evidence>
<dbReference type="KEGG" id="mema:MMAB1_0078"/>
<accession>A0A0X3BIG3</accession>
<dbReference type="OrthoDB" id="105167at2157"/>
<reference evidence="1 2" key="1">
    <citation type="submission" date="2016-01" db="EMBL/GenBank/DDBJ databases">
        <authorList>
            <person name="Manzoor S."/>
        </authorList>
    </citation>
    <scope>NUCLEOTIDE SEQUENCE [LARGE SCALE GENOMIC DNA]</scope>
    <source>
        <strain evidence="1">Methanoculleus sp MAB1</strain>
    </source>
</reference>
<name>A0A0X3BIG3_9EURY</name>
<dbReference type="Proteomes" id="UP000069850">
    <property type="component" value="Chromosome 1"/>
</dbReference>
<proteinExistence type="predicted"/>
<organism evidence="1 2">
    <name type="scientific">Methanoculleus bourgensis</name>
    <dbReference type="NCBI Taxonomy" id="83986"/>
    <lineage>
        <taxon>Archaea</taxon>
        <taxon>Methanobacteriati</taxon>
        <taxon>Methanobacteriota</taxon>
        <taxon>Stenosarchaea group</taxon>
        <taxon>Methanomicrobia</taxon>
        <taxon>Methanomicrobiales</taxon>
        <taxon>Methanomicrobiaceae</taxon>
        <taxon>Methanoculleus</taxon>
    </lineage>
</organism>
<dbReference type="EMBL" id="LT158599">
    <property type="protein sequence ID" value="CVK31295.1"/>
    <property type="molecule type" value="Genomic_DNA"/>
</dbReference>